<dbReference type="Gene3D" id="3.40.50.720">
    <property type="entry name" value="NAD(P)-binding Rossmann-like Domain"/>
    <property type="match status" value="1"/>
</dbReference>
<sequence length="277" mass="27748">MVPRGTDAGERRAAHPHEGTPHVNPSAPASRFTGKVAVVTGGASGIGAATAVRLAAEGAAVVVSDVDADHGEPVAEGIRAGGGSAVFVRADVADAADWDQVLAAAHSFGPVGVLSSNAYACEVAPAHAMTQASWEHQLAVNLTGTFLGVKAVLPDLRAHRGAVVLTSSVHARTGIPGRPAYAASKGALVSLCGQLAVEYGPEVRVNAVLPGPILTPAWGNVGEDDRARSVEGTAAGRFGAPEEVAAAIAFLAADEASYITGTSLTVDGGWSVVKDSA</sequence>
<evidence type="ECO:0000256" key="1">
    <source>
        <dbReference type="ARBA" id="ARBA00006484"/>
    </source>
</evidence>
<evidence type="ECO:0000256" key="3">
    <source>
        <dbReference type="SAM" id="MobiDB-lite"/>
    </source>
</evidence>
<dbReference type="PRINTS" id="PR00081">
    <property type="entry name" value="GDHRDH"/>
</dbReference>
<accession>A0A1Z1WMW7</accession>
<dbReference type="InterPro" id="IPR036291">
    <property type="entry name" value="NAD(P)-bd_dom_sf"/>
</dbReference>
<organism evidence="4 5">
    <name type="scientific">Streptomyces alboflavus</name>
    <dbReference type="NCBI Taxonomy" id="67267"/>
    <lineage>
        <taxon>Bacteria</taxon>
        <taxon>Bacillati</taxon>
        <taxon>Actinomycetota</taxon>
        <taxon>Actinomycetes</taxon>
        <taxon>Kitasatosporales</taxon>
        <taxon>Streptomycetaceae</taxon>
        <taxon>Streptomyces</taxon>
    </lineage>
</organism>
<dbReference type="STRING" id="67267.GCA_000716675_02325"/>
<dbReference type="Proteomes" id="UP000195880">
    <property type="component" value="Chromosome"/>
</dbReference>
<dbReference type="Pfam" id="PF13561">
    <property type="entry name" value="adh_short_C2"/>
    <property type="match status" value="1"/>
</dbReference>
<dbReference type="FunFam" id="3.40.50.720:FF:000084">
    <property type="entry name" value="Short-chain dehydrogenase reductase"/>
    <property type="match status" value="1"/>
</dbReference>
<dbReference type="CDD" id="cd05233">
    <property type="entry name" value="SDR_c"/>
    <property type="match status" value="1"/>
</dbReference>
<feature type="compositionally biased region" description="Basic and acidic residues" evidence="3">
    <location>
        <begin position="7"/>
        <end position="20"/>
    </location>
</feature>
<feature type="region of interest" description="Disordered" evidence="3">
    <location>
        <begin position="1"/>
        <end position="29"/>
    </location>
</feature>
<evidence type="ECO:0000313" key="4">
    <source>
        <dbReference type="EMBL" id="ARX87710.1"/>
    </source>
</evidence>
<dbReference type="PANTHER" id="PTHR24321:SF14">
    <property type="entry name" value="SHORT-CHAIN TYPE DEHYDROGENASE_REDUCTASE BLR2146-RELATED"/>
    <property type="match status" value="1"/>
</dbReference>
<keyword evidence="2" id="KW-0560">Oxidoreductase</keyword>
<comment type="similarity">
    <text evidence="1">Belongs to the short-chain dehydrogenases/reductases (SDR) family.</text>
</comment>
<dbReference type="PROSITE" id="PS00061">
    <property type="entry name" value="ADH_SHORT"/>
    <property type="match status" value="1"/>
</dbReference>
<dbReference type="KEGG" id="salf:SMD44_07192"/>
<name>A0A1Z1WMW7_9ACTN</name>
<keyword evidence="5" id="KW-1185">Reference proteome</keyword>
<dbReference type="SUPFAM" id="SSF51735">
    <property type="entry name" value="NAD(P)-binding Rossmann-fold domains"/>
    <property type="match status" value="1"/>
</dbReference>
<evidence type="ECO:0000313" key="5">
    <source>
        <dbReference type="Proteomes" id="UP000195880"/>
    </source>
</evidence>
<dbReference type="GO" id="GO:0016491">
    <property type="term" value="F:oxidoreductase activity"/>
    <property type="evidence" value="ECO:0007669"/>
    <property type="project" value="UniProtKB-KW"/>
</dbReference>
<dbReference type="eggNOG" id="COG1028">
    <property type="taxonomic scope" value="Bacteria"/>
</dbReference>
<dbReference type="EMBL" id="CP021748">
    <property type="protein sequence ID" value="ARX87710.1"/>
    <property type="molecule type" value="Genomic_DNA"/>
</dbReference>
<protein>
    <submittedName>
        <fullName evidence="4">Short-chain dehydrogenase</fullName>
    </submittedName>
</protein>
<reference evidence="4 5" key="1">
    <citation type="submission" date="2017-05" db="EMBL/GenBank/DDBJ databases">
        <title>Streptomyces alboflavus Genome sequencing and assembly.</title>
        <authorList>
            <person name="Wang Y."/>
            <person name="Du B."/>
            <person name="Ding Y."/>
            <person name="Liu H."/>
            <person name="Hou Q."/>
            <person name="Liu K."/>
            <person name="Wang C."/>
            <person name="Yao L."/>
        </authorList>
    </citation>
    <scope>NUCLEOTIDE SEQUENCE [LARGE SCALE GENOMIC DNA]</scope>
    <source>
        <strain evidence="4 5">MDJK44</strain>
    </source>
</reference>
<proteinExistence type="inferred from homology"/>
<evidence type="ECO:0000256" key="2">
    <source>
        <dbReference type="ARBA" id="ARBA00023002"/>
    </source>
</evidence>
<dbReference type="InterPro" id="IPR020904">
    <property type="entry name" value="Sc_DH/Rdtase_CS"/>
</dbReference>
<dbReference type="PANTHER" id="PTHR24321">
    <property type="entry name" value="DEHYDROGENASES, SHORT CHAIN"/>
    <property type="match status" value="1"/>
</dbReference>
<gene>
    <name evidence="4" type="ORF">SMD44_07192</name>
</gene>
<dbReference type="InterPro" id="IPR002347">
    <property type="entry name" value="SDR_fam"/>
</dbReference>
<dbReference type="AlphaFoldDB" id="A0A1Z1WMW7"/>